<evidence type="ECO:0000256" key="7">
    <source>
        <dbReference type="ARBA" id="ARBA00023128"/>
    </source>
</evidence>
<dbReference type="InterPro" id="IPR018247">
    <property type="entry name" value="EF_Hand_1_Ca_BS"/>
</dbReference>
<protein>
    <recommendedName>
        <fullName evidence="9">EF-hand domain-containing protein</fullName>
    </recommendedName>
</protein>
<evidence type="ECO:0000256" key="4">
    <source>
        <dbReference type="ARBA" id="ARBA00022792"/>
    </source>
</evidence>
<sequence>MSSWSPIRRSRPSICRLPIIQRLQIRSFDTPSLPPPTPPPTITLTPLPFIGSKCDTSFQQNRNSLTPFQRWISGIVSGSTIGLALYWYSPENSFLSFAESAAAVTTTQAAIEDQSTNPKFLFGDAYRRKIFFNYEKRLRMRSPPEKVFEYFASFRTTGGEVFMTPGDLMRAVVPVFPPSDSNFVRDGYLRGERSPGELRCAPSEFFMLFDTNDDGLISFKEYIFFVTLLSIPESSFSVAFKMFDLDCNE</sequence>
<gene>
    <name evidence="10" type="ORF">ILEXP_LOCUS1456</name>
</gene>
<dbReference type="InterPro" id="IPR011992">
    <property type="entry name" value="EF-hand-dom_pair"/>
</dbReference>
<keyword evidence="5" id="KW-0106">Calcium</keyword>
<proteinExistence type="predicted"/>
<dbReference type="PROSITE" id="PS00018">
    <property type="entry name" value="EF_HAND_1"/>
    <property type="match status" value="1"/>
</dbReference>
<evidence type="ECO:0000256" key="2">
    <source>
        <dbReference type="ARBA" id="ARBA00004569"/>
    </source>
</evidence>
<accession>A0ABC8QPD9</accession>
<reference evidence="10 11" key="1">
    <citation type="submission" date="2024-02" db="EMBL/GenBank/DDBJ databases">
        <authorList>
            <person name="Vignale AGUSTIN F."/>
            <person name="Sosa J E."/>
            <person name="Modenutti C."/>
        </authorList>
    </citation>
    <scope>NUCLEOTIDE SEQUENCE [LARGE SCALE GENOMIC DNA]</scope>
</reference>
<name>A0ABC8QPD9_9AQUA</name>
<keyword evidence="11" id="KW-1185">Reference proteome</keyword>
<dbReference type="InterPro" id="IPR002048">
    <property type="entry name" value="EF_hand_dom"/>
</dbReference>
<comment type="subcellular location">
    <subcellularLocation>
        <location evidence="1">Mitochondrion inner membrane</location>
    </subcellularLocation>
    <subcellularLocation>
        <location evidence="2">Mitochondrion intermembrane space</location>
    </subcellularLocation>
</comment>
<evidence type="ECO:0000259" key="9">
    <source>
        <dbReference type="PROSITE" id="PS50222"/>
    </source>
</evidence>
<keyword evidence="3" id="KW-0677">Repeat</keyword>
<evidence type="ECO:0000313" key="10">
    <source>
        <dbReference type="EMBL" id="CAK9134521.1"/>
    </source>
</evidence>
<dbReference type="EMBL" id="CAUOFW020000459">
    <property type="protein sequence ID" value="CAK9134521.1"/>
    <property type="molecule type" value="Genomic_DNA"/>
</dbReference>
<dbReference type="GO" id="GO:0005758">
    <property type="term" value="C:mitochondrial intermembrane space"/>
    <property type="evidence" value="ECO:0007669"/>
    <property type="project" value="UniProtKB-SubCell"/>
</dbReference>
<keyword evidence="7" id="KW-0496">Mitochondrion</keyword>
<evidence type="ECO:0000256" key="6">
    <source>
        <dbReference type="ARBA" id="ARBA00022946"/>
    </source>
</evidence>
<dbReference type="Gene3D" id="1.10.238.10">
    <property type="entry name" value="EF-hand"/>
    <property type="match status" value="1"/>
</dbReference>
<dbReference type="GO" id="GO:0006816">
    <property type="term" value="P:calcium ion transport"/>
    <property type="evidence" value="ECO:0007669"/>
    <property type="project" value="UniProtKB-ARBA"/>
</dbReference>
<dbReference type="InterPro" id="IPR039800">
    <property type="entry name" value="MICU1/2/3"/>
</dbReference>
<keyword evidence="8" id="KW-0472">Membrane</keyword>
<dbReference type="PANTHER" id="PTHR12294">
    <property type="entry name" value="EF HAND DOMAIN FAMILY A1,A2-RELATED"/>
    <property type="match status" value="1"/>
</dbReference>
<dbReference type="AlphaFoldDB" id="A0ABC8QPD9"/>
<feature type="domain" description="EF-hand" evidence="9">
    <location>
        <begin position="204"/>
        <end position="232"/>
    </location>
</feature>
<keyword evidence="6" id="KW-0809">Transit peptide</keyword>
<comment type="caution">
    <text evidence="10">The sequence shown here is derived from an EMBL/GenBank/DDBJ whole genome shotgun (WGS) entry which is preliminary data.</text>
</comment>
<evidence type="ECO:0000256" key="1">
    <source>
        <dbReference type="ARBA" id="ARBA00004273"/>
    </source>
</evidence>
<dbReference type="GO" id="GO:0005743">
    <property type="term" value="C:mitochondrial inner membrane"/>
    <property type="evidence" value="ECO:0007669"/>
    <property type="project" value="UniProtKB-SubCell"/>
</dbReference>
<keyword evidence="4" id="KW-0999">Mitochondrion inner membrane</keyword>
<organism evidence="10 11">
    <name type="scientific">Ilex paraguariensis</name>
    <name type="common">yerba mate</name>
    <dbReference type="NCBI Taxonomy" id="185542"/>
    <lineage>
        <taxon>Eukaryota</taxon>
        <taxon>Viridiplantae</taxon>
        <taxon>Streptophyta</taxon>
        <taxon>Embryophyta</taxon>
        <taxon>Tracheophyta</taxon>
        <taxon>Spermatophyta</taxon>
        <taxon>Magnoliopsida</taxon>
        <taxon>eudicotyledons</taxon>
        <taxon>Gunneridae</taxon>
        <taxon>Pentapetalae</taxon>
        <taxon>asterids</taxon>
        <taxon>campanulids</taxon>
        <taxon>Aquifoliales</taxon>
        <taxon>Aquifoliaceae</taxon>
        <taxon>Ilex</taxon>
    </lineage>
</organism>
<evidence type="ECO:0000256" key="8">
    <source>
        <dbReference type="ARBA" id="ARBA00023136"/>
    </source>
</evidence>
<dbReference type="SUPFAM" id="SSF47473">
    <property type="entry name" value="EF-hand"/>
    <property type="match status" value="1"/>
</dbReference>
<evidence type="ECO:0000256" key="5">
    <source>
        <dbReference type="ARBA" id="ARBA00022837"/>
    </source>
</evidence>
<dbReference type="PANTHER" id="PTHR12294:SF23">
    <property type="entry name" value="CALCIUM UPTAKE PROTEIN, MITOCHONDRIAL"/>
    <property type="match status" value="1"/>
</dbReference>
<dbReference type="PROSITE" id="PS50222">
    <property type="entry name" value="EF_HAND_2"/>
    <property type="match status" value="1"/>
</dbReference>
<dbReference type="Proteomes" id="UP001642360">
    <property type="component" value="Unassembled WGS sequence"/>
</dbReference>
<evidence type="ECO:0000256" key="3">
    <source>
        <dbReference type="ARBA" id="ARBA00022737"/>
    </source>
</evidence>
<evidence type="ECO:0000313" key="11">
    <source>
        <dbReference type="Proteomes" id="UP001642360"/>
    </source>
</evidence>